<dbReference type="PANTHER" id="PTHR10783:SF103">
    <property type="entry name" value="SOLUTE CARRIER FAMILY 53 MEMBER 1"/>
    <property type="match status" value="1"/>
</dbReference>
<feature type="compositionally biased region" description="Polar residues" evidence="6">
    <location>
        <begin position="864"/>
        <end position="873"/>
    </location>
</feature>
<keyword evidence="10" id="KW-0675">Receptor</keyword>
<evidence type="ECO:0000256" key="5">
    <source>
        <dbReference type="ARBA" id="ARBA00023136"/>
    </source>
</evidence>
<feature type="compositionally biased region" description="Basic and acidic residues" evidence="6">
    <location>
        <begin position="874"/>
        <end position="907"/>
    </location>
</feature>
<protein>
    <submittedName>
        <fullName evidence="10">Xenotropic and polytropic retrovirus receptor 1</fullName>
    </submittedName>
</protein>
<keyword evidence="3 7" id="KW-0812">Transmembrane</keyword>
<dbReference type="PROSITE" id="PS51380">
    <property type="entry name" value="EXS"/>
    <property type="match status" value="1"/>
</dbReference>
<reference evidence="10 11" key="1">
    <citation type="journal article" date="2020" name="Elife">
        <title>Loss of centromere function drives karyotype evolution in closely related Malassezia species.</title>
        <authorList>
            <person name="Sankaranarayanan S.R."/>
            <person name="Ianiri G."/>
            <person name="Coelho M.A."/>
            <person name="Reza M.H."/>
            <person name="Thimmappa B.C."/>
            <person name="Ganguly P."/>
            <person name="Vadnala R.N."/>
            <person name="Sun S."/>
            <person name="Siddharthan R."/>
            <person name="Tellgren-Roth C."/>
            <person name="Dawson T.L."/>
            <person name="Heitman J."/>
            <person name="Sanyal K."/>
        </authorList>
    </citation>
    <scope>NUCLEOTIDE SEQUENCE [LARGE SCALE GENOMIC DNA]</scope>
    <source>
        <strain evidence="10">CBS14141</strain>
    </source>
</reference>
<feature type="transmembrane region" description="Helical" evidence="7">
    <location>
        <begin position="531"/>
        <end position="550"/>
    </location>
</feature>
<feature type="region of interest" description="Disordered" evidence="6">
    <location>
        <begin position="832"/>
        <end position="907"/>
    </location>
</feature>
<gene>
    <name evidence="10" type="primary">SYG1</name>
    <name evidence="10" type="ORF">GLX27_000894</name>
</gene>
<feature type="transmembrane region" description="Helical" evidence="7">
    <location>
        <begin position="712"/>
        <end position="732"/>
    </location>
</feature>
<comment type="similarity">
    <text evidence="2">Belongs to the SYG1 (TC 2.A.94) family.</text>
</comment>
<keyword evidence="11" id="KW-1185">Reference proteome</keyword>
<feature type="transmembrane region" description="Helical" evidence="7">
    <location>
        <begin position="446"/>
        <end position="465"/>
    </location>
</feature>
<feature type="transmembrane region" description="Helical" evidence="7">
    <location>
        <begin position="744"/>
        <end position="763"/>
    </location>
</feature>
<evidence type="ECO:0000259" key="9">
    <source>
        <dbReference type="PROSITE" id="PS51382"/>
    </source>
</evidence>
<evidence type="ECO:0000313" key="11">
    <source>
        <dbReference type="Proteomes" id="UP000818624"/>
    </source>
</evidence>
<feature type="transmembrane region" description="Helical" evidence="7">
    <location>
        <begin position="769"/>
        <end position="795"/>
    </location>
</feature>
<feature type="transmembrane region" description="Helical" evidence="7">
    <location>
        <begin position="485"/>
        <end position="505"/>
    </location>
</feature>
<accession>A0ABY8EMM8</accession>
<dbReference type="InterPro" id="IPR004342">
    <property type="entry name" value="EXS_C"/>
</dbReference>
<dbReference type="InterPro" id="IPR004331">
    <property type="entry name" value="SPX_dom"/>
</dbReference>
<evidence type="ECO:0000313" key="10">
    <source>
        <dbReference type="EMBL" id="WFD46260.1"/>
    </source>
</evidence>
<dbReference type="Pfam" id="PF03124">
    <property type="entry name" value="EXS"/>
    <property type="match status" value="1"/>
</dbReference>
<evidence type="ECO:0000256" key="1">
    <source>
        <dbReference type="ARBA" id="ARBA00004141"/>
    </source>
</evidence>
<sequence length="907" mass="104237">MKFARYLEENAVDEWRKAYINYRGLKKLIKRVHEHYEARIALKLEIPVPNVPQPARTRAGKILRRGTSFFSNKSDSLPHYGSTDDERISELPTVSLDGTGLSLPRSVPPGARNSEDLESHGTHTPGTSSSVQHGQADKRSSEQGPHIQQPGEPDAYPGETESTEHPMPIAWVTPDPKAEGDDIDKLLLQLFDSEERKFFLALDEEVARIVRFYEEREREAIERLSTLVTQLTELAEHRREFKAQTQKVVSGAGLSRIFSSVPLKMGTEELKRARLNAQHIHKDKQPESAVDAGDKRRAKAMEHVQALNIDALQPGTPSSENHDAAHIAHDPVQYRAARKKLRTAVIENHRALEILNNYRILNRTGFTKILKKFDKTMDSEVLQPYYETRVVPTPLVQSESVPKMLRATEEIFTVYFEHGDAKRARELLREPSNVPPGMREHNHHKAAFRTGLYLGVALCATIQGLRDAMRPETRASMPNWAAVMQLYGAEFIPTMFALLFGLNLVGWQKVRINTVFIFEWDARHALEPAQYFEMPALLLLLLSIFFWVSFAQPTATSIAPSTWPLVWLVIVLLLLLNPLPMLHPSSRRWLVVSLSRVFTGGVLYSVEFRDFFLGDELNSVMYSFGNLWFLGCEYEHHFRVPDQCPMTRSWWIPVLIAIPAFLRFLQCFRRYVDSRRMVRIHLVNAGKYASSVLNAFFYFHYRRHGSVRGTPFALWVLFATINSTFTCSWDFIMDWNVLQRNAKYPLLRANLAFAEVWPLYYVAMATNLFVRFIWVIYLFGGPASVPLRSFLAALLEMLRRWQWNFIRLENEHLGNADSFKIVRDLPLPYPTTRPKMVPVGDDDDDDDDDKDSAHSSFGMRPFSMRSSNSQAQTNDDRTHQTLQRTRDGLQEARRRNTHELVEDRGYA</sequence>
<dbReference type="EMBL" id="CP046234">
    <property type="protein sequence ID" value="WFD46260.1"/>
    <property type="molecule type" value="Genomic_DNA"/>
</dbReference>
<keyword evidence="5 7" id="KW-0472">Membrane</keyword>
<organism evidence="10 11">
    <name type="scientific">Malassezia furfur</name>
    <name type="common">Pityriasis versicolor infection agent</name>
    <name type="synonym">Pityrosporum furfur</name>
    <dbReference type="NCBI Taxonomy" id="55194"/>
    <lineage>
        <taxon>Eukaryota</taxon>
        <taxon>Fungi</taxon>
        <taxon>Dikarya</taxon>
        <taxon>Basidiomycota</taxon>
        <taxon>Ustilaginomycotina</taxon>
        <taxon>Malasseziomycetes</taxon>
        <taxon>Malasseziales</taxon>
        <taxon>Malasseziaceae</taxon>
        <taxon>Malassezia</taxon>
    </lineage>
</organism>
<evidence type="ECO:0000256" key="6">
    <source>
        <dbReference type="SAM" id="MobiDB-lite"/>
    </source>
</evidence>
<dbReference type="CDD" id="cd14447">
    <property type="entry name" value="SPX"/>
    <property type="match status" value="1"/>
</dbReference>
<dbReference type="PANTHER" id="PTHR10783">
    <property type="entry name" value="XENOTROPIC AND POLYTROPIC RETROVIRUS RECEPTOR 1-RELATED"/>
    <property type="match status" value="1"/>
</dbReference>
<feature type="transmembrane region" description="Helical" evidence="7">
    <location>
        <begin position="650"/>
        <end position="668"/>
    </location>
</feature>
<name>A0ABY8EMM8_MALFU</name>
<feature type="domain" description="EXS" evidence="8">
    <location>
        <begin position="643"/>
        <end position="839"/>
    </location>
</feature>
<dbReference type="PROSITE" id="PS51382">
    <property type="entry name" value="SPX"/>
    <property type="match status" value="1"/>
</dbReference>
<evidence type="ECO:0000256" key="3">
    <source>
        <dbReference type="ARBA" id="ARBA00022692"/>
    </source>
</evidence>
<evidence type="ECO:0000259" key="8">
    <source>
        <dbReference type="PROSITE" id="PS51380"/>
    </source>
</evidence>
<evidence type="ECO:0000256" key="2">
    <source>
        <dbReference type="ARBA" id="ARBA00009665"/>
    </source>
</evidence>
<dbReference type="Proteomes" id="UP000818624">
    <property type="component" value="Chromosome 1"/>
</dbReference>
<keyword evidence="4 7" id="KW-1133">Transmembrane helix</keyword>
<evidence type="ECO:0000256" key="4">
    <source>
        <dbReference type="ARBA" id="ARBA00022989"/>
    </source>
</evidence>
<feature type="compositionally biased region" description="Acidic residues" evidence="6">
    <location>
        <begin position="840"/>
        <end position="850"/>
    </location>
</feature>
<feature type="domain" description="SPX" evidence="9">
    <location>
        <begin position="1"/>
        <end position="387"/>
    </location>
</feature>
<feature type="transmembrane region" description="Helical" evidence="7">
    <location>
        <begin position="680"/>
        <end position="700"/>
    </location>
</feature>
<feature type="region of interest" description="Disordered" evidence="6">
    <location>
        <begin position="72"/>
        <end position="178"/>
    </location>
</feature>
<dbReference type="Pfam" id="PF03105">
    <property type="entry name" value="SPX"/>
    <property type="match status" value="1"/>
</dbReference>
<feature type="transmembrane region" description="Helical" evidence="7">
    <location>
        <begin position="562"/>
        <end position="582"/>
    </location>
</feature>
<dbReference type="CDD" id="cd14475">
    <property type="entry name" value="SPX_SYG1_like"/>
    <property type="match status" value="1"/>
</dbReference>
<comment type="subcellular location">
    <subcellularLocation>
        <location evidence="1">Membrane</location>
        <topology evidence="1">Multi-pass membrane protein</topology>
    </subcellularLocation>
</comment>
<proteinExistence type="inferred from homology"/>
<evidence type="ECO:0000256" key="7">
    <source>
        <dbReference type="SAM" id="Phobius"/>
    </source>
</evidence>